<dbReference type="AlphaFoldDB" id="A0A366HMT9"/>
<dbReference type="OrthoDB" id="9815897at2"/>
<sequence length="149" mass="16428">MDTSLQTHGLLRPRVALVLALLCGLTIGAVVLYRNPPGSSWITPPCMMHKITGLHCPGCGSTRATYALLHGDFPGAMKKNIIYVLALPFLGWWAGCSAWRWMCGRPPAPTTPEKVNLQLRLVWAFVAVVALFSVLRNLPWAPFNWLAPH</sequence>
<dbReference type="RefSeq" id="WP_113959130.1">
    <property type="nucleotide sequence ID" value="NZ_QNRR01000005.1"/>
</dbReference>
<gene>
    <name evidence="2" type="ORF">DES53_10540</name>
</gene>
<reference evidence="2 3" key="1">
    <citation type="submission" date="2018-06" db="EMBL/GenBank/DDBJ databases">
        <title>Genomic Encyclopedia of Type Strains, Phase IV (KMG-IV): sequencing the most valuable type-strain genomes for metagenomic binning, comparative biology and taxonomic classification.</title>
        <authorList>
            <person name="Goeker M."/>
        </authorList>
    </citation>
    <scope>NUCLEOTIDE SEQUENCE [LARGE SCALE GENOMIC DNA]</scope>
    <source>
        <strain evidence="2 3">DSM 25532</strain>
    </source>
</reference>
<keyword evidence="1" id="KW-0472">Membrane</keyword>
<feature type="transmembrane region" description="Helical" evidence="1">
    <location>
        <begin position="121"/>
        <end position="138"/>
    </location>
</feature>
<accession>A0A366HMT9</accession>
<keyword evidence="1" id="KW-1133">Transmembrane helix</keyword>
<keyword evidence="3" id="KW-1185">Reference proteome</keyword>
<organism evidence="2 3">
    <name type="scientific">Roseimicrobium gellanilyticum</name>
    <dbReference type="NCBI Taxonomy" id="748857"/>
    <lineage>
        <taxon>Bacteria</taxon>
        <taxon>Pseudomonadati</taxon>
        <taxon>Verrucomicrobiota</taxon>
        <taxon>Verrucomicrobiia</taxon>
        <taxon>Verrucomicrobiales</taxon>
        <taxon>Verrucomicrobiaceae</taxon>
        <taxon>Roseimicrobium</taxon>
    </lineage>
</organism>
<dbReference type="EMBL" id="QNRR01000005">
    <property type="protein sequence ID" value="RBP43642.1"/>
    <property type="molecule type" value="Genomic_DNA"/>
</dbReference>
<dbReference type="Pfam" id="PF10825">
    <property type="entry name" value="DUF2752"/>
    <property type="match status" value="1"/>
</dbReference>
<evidence type="ECO:0000313" key="3">
    <source>
        <dbReference type="Proteomes" id="UP000253426"/>
    </source>
</evidence>
<comment type="caution">
    <text evidence="2">The sequence shown here is derived from an EMBL/GenBank/DDBJ whole genome shotgun (WGS) entry which is preliminary data.</text>
</comment>
<dbReference type="InterPro" id="IPR021215">
    <property type="entry name" value="DUF2752"/>
</dbReference>
<feature type="transmembrane region" description="Helical" evidence="1">
    <location>
        <begin position="81"/>
        <end position="101"/>
    </location>
</feature>
<feature type="transmembrane region" description="Helical" evidence="1">
    <location>
        <begin position="15"/>
        <end position="33"/>
    </location>
</feature>
<evidence type="ECO:0000313" key="2">
    <source>
        <dbReference type="EMBL" id="RBP43642.1"/>
    </source>
</evidence>
<name>A0A366HMT9_9BACT</name>
<evidence type="ECO:0000256" key="1">
    <source>
        <dbReference type="SAM" id="Phobius"/>
    </source>
</evidence>
<proteinExistence type="predicted"/>
<dbReference type="Proteomes" id="UP000253426">
    <property type="component" value="Unassembled WGS sequence"/>
</dbReference>
<protein>
    <submittedName>
        <fullName evidence="2">Uncharacterized protein DUF2752</fullName>
    </submittedName>
</protein>
<keyword evidence="1" id="KW-0812">Transmembrane</keyword>